<feature type="region of interest" description="Disordered" evidence="1">
    <location>
        <begin position="157"/>
        <end position="181"/>
    </location>
</feature>
<dbReference type="OrthoDB" id="9998840at2759"/>
<keyword evidence="2" id="KW-1133">Transmembrane helix</keyword>
<sequence length="181" mass="21390">MLLSKYSSSRQIYSKIIERTILTRSASSTTKTTNQKQYATPLSLDPDFRAPPDDELPRAKEPEMKGITFNIRDFYKNYFPNDPVEARLPTPWHMDIYYRKQYYLIGALLGVLFGIFVSYRRIRVDRARKRDWEKHHGDPISYYDTVGPINPSVTRKVWDDHPNLPRPQGWVSKHHPKQELH</sequence>
<accession>A0A813TJK6</accession>
<reference evidence="3" key="1">
    <citation type="submission" date="2021-02" db="EMBL/GenBank/DDBJ databases">
        <authorList>
            <person name="Nowell W R."/>
        </authorList>
    </citation>
    <scope>NUCLEOTIDE SEQUENCE</scope>
</reference>
<comment type="caution">
    <text evidence="3">The sequence shown here is derived from an EMBL/GenBank/DDBJ whole genome shotgun (WGS) entry which is preliminary data.</text>
</comment>
<dbReference type="EMBL" id="CAJNON010000027">
    <property type="protein sequence ID" value="CAF0815468.1"/>
    <property type="molecule type" value="Genomic_DNA"/>
</dbReference>
<name>A0A813TJK6_9BILA</name>
<evidence type="ECO:0000313" key="4">
    <source>
        <dbReference type="EMBL" id="CAF3842838.1"/>
    </source>
</evidence>
<keyword evidence="2" id="KW-0472">Membrane</keyword>
<feature type="compositionally biased region" description="Basic and acidic residues" evidence="1">
    <location>
        <begin position="46"/>
        <end position="59"/>
    </location>
</feature>
<evidence type="ECO:0000313" key="5">
    <source>
        <dbReference type="Proteomes" id="UP000663891"/>
    </source>
</evidence>
<feature type="compositionally biased region" description="Polar residues" evidence="1">
    <location>
        <begin position="26"/>
        <end position="40"/>
    </location>
</feature>
<evidence type="ECO:0000313" key="3">
    <source>
        <dbReference type="EMBL" id="CAF0815468.1"/>
    </source>
</evidence>
<dbReference type="EMBL" id="CAJOAY010001435">
    <property type="protein sequence ID" value="CAF3842838.1"/>
    <property type="molecule type" value="Genomic_DNA"/>
</dbReference>
<dbReference type="AlphaFoldDB" id="A0A813TJK6"/>
<evidence type="ECO:0000256" key="1">
    <source>
        <dbReference type="SAM" id="MobiDB-lite"/>
    </source>
</evidence>
<dbReference type="Proteomes" id="UP000663891">
    <property type="component" value="Unassembled WGS sequence"/>
</dbReference>
<evidence type="ECO:0000256" key="2">
    <source>
        <dbReference type="SAM" id="Phobius"/>
    </source>
</evidence>
<feature type="compositionally biased region" description="Basic residues" evidence="1">
    <location>
        <begin position="172"/>
        <end position="181"/>
    </location>
</feature>
<feature type="region of interest" description="Disordered" evidence="1">
    <location>
        <begin position="26"/>
        <end position="59"/>
    </location>
</feature>
<dbReference type="Proteomes" id="UP000663881">
    <property type="component" value="Unassembled WGS sequence"/>
</dbReference>
<gene>
    <name evidence="4" type="ORF">OKA104_LOCUS21004</name>
    <name evidence="3" type="ORF">VCS650_LOCUS4783</name>
</gene>
<organism evidence="3 5">
    <name type="scientific">Adineta steineri</name>
    <dbReference type="NCBI Taxonomy" id="433720"/>
    <lineage>
        <taxon>Eukaryota</taxon>
        <taxon>Metazoa</taxon>
        <taxon>Spiralia</taxon>
        <taxon>Gnathifera</taxon>
        <taxon>Rotifera</taxon>
        <taxon>Eurotatoria</taxon>
        <taxon>Bdelloidea</taxon>
        <taxon>Adinetida</taxon>
        <taxon>Adinetidae</taxon>
        <taxon>Adineta</taxon>
    </lineage>
</organism>
<proteinExistence type="predicted"/>
<keyword evidence="2" id="KW-0812">Transmembrane</keyword>
<protein>
    <submittedName>
        <fullName evidence="3">Uncharacterized protein</fullName>
    </submittedName>
</protein>
<feature type="transmembrane region" description="Helical" evidence="2">
    <location>
        <begin position="101"/>
        <end position="119"/>
    </location>
</feature>